<accession>A0A0S4XN51</accession>
<dbReference type="AlphaFoldDB" id="A0A0S4XN51"/>
<feature type="transmembrane region" description="Helical" evidence="1">
    <location>
        <begin position="102"/>
        <end position="123"/>
    </location>
</feature>
<proteinExistence type="predicted"/>
<organism evidence="2">
    <name type="scientific">Sulfurovum sp. enrichment culture clone C5</name>
    <dbReference type="NCBI Taxonomy" id="497650"/>
    <lineage>
        <taxon>Bacteria</taxon>
        <taxon>Pseudomonadati</taxon>
        <taxon>Campylobacterota</taxon>
        <taxon>Epsilonproteobacteria</taxon>
        <taxon>Campylobacterales</taxon>
        <taxon>Sulfurovaceae</taxon>
        <taxon>Sulfurovum</taxon>
        <taxon>environmental samples</taxon>
    </lineage>
</organism>
<evidence type="ECO:0000313" key="2">
    <source>
        <dbReference type="EMBL" id="CUV65728.1"/>
    </source>
</evidence>
<sequence length="185" mass="21155">MEYKKSKIFLTILGILLIFGASISNIKILAILTIIAFLISKEKISVFRFSFFAVFVFSFLLAFTNTIFTYYINGYIDINHQVIFVWRSFVLTYMTLAFVNRYGIIGIFGVTPEIKLFIILFLAKKELFMRSLQESYEAAKSRGMDTKNLGDTLKLIASLSVTLFQKALQLSKENGYALKSRGYHG</sequence>
<keyword evidence="1" id="KW-1133">Transmembrane helix</keyword>
<feature type="transmembrane region" description="Helical" evidence="1">
    <location>
        <begin position="78"/>
        <end position="96"/>
    </location>
</feature>
<gene>
    <name evidence="2" type="primary">cbiQ</name>
    <name evidence="2" type="ORF">BN3087_420038</name>
</gene>
<reference evidence="2" key="1">
    <citation type="submission" date="2015-11" db="EMBL/GenBank/DDBJ databases">
        <authorList>
            <person name="Zhang Y."/>
            <person name="Guo Z."/>
        </authorList>
    </citation>
    <scope>NUCLEOTIDE SEQUENCE</scope>
    <source>
        <strain evidence="2">BN30871</strain>
    </source>
</reference>
<dbReference type="EMBL" id="FAXN01000043">
    <property type="protein sequence ID" value="CUV65728.1"/>
    <property type="molecule type" value="Genomic_DNA"/>
</dbReference>
<keyword evidence="1" id="KW-0812">Transmembrane</keyword>
<protein>
    <submittedName>
        <fullName evidence="2">Putative ABC type permease</fullName>
    </submittedName>
</protein>
<keyword evidence="1" id="KW-0472">Membrane</keyword>
<feature type="transmembrane region" description="Helical" evidence="1">
    <location>
        <begin position="51"/>
        <end position="71"/>
    </location>
</feature>
<name>A0A0S4XN51_9BACT</name>
<evidence type="ECO:0000256" key="1">
    <source>
        <dbReference type="SAM" id="Phobius"/>
    </source>
</evidence>
<feature type="transmembrane region" description="Helical" evidence="1">
    <location>
        <begin position="12"/>
        <end position="39"/>
    </location>
</feature>